<sequence>MSDQHVWNSLEIVKLIVAIATPVAVALIGLLINRSLRVQDERAKEALEEQEDRRRVEREVLHRINDPHIELRIGCQFHGLRADRILVTFVVTARNAGNVRQTIQPVTLTARVIKDEPFTFIKGTARVQFERILKTDLVPWNYIFVEPGVTEQITFTTTISADVTYLLAHVKFEYDEHTPHTAESVFKVPALVA</sequence>
<reference evidence="2 3" key="1">
    <citation type="journal article" date="2015" name="Genome Biol. Evol.">
        <title>Characterization of Three Mycobacterium spp. with Potential Use in Bioremediation by Genome Sequencing and Comparative Genomics.</title>
        <authorList>
            <person name="Das S."/>
            <person name="Pettersson B.M."/>
            <person name="Behra P.R."/>
            <person name="Ramesh M."/>
            <person name="Dasgupta S."/>
            <person name="Bhattacharya A."/>
            <person name="Kirsebom L.A."/>
        </authorList>
    </citation>
    <scope>NUCLEOTIDE SEQUENCE [LARGE SCALE GENOMIC DNA]</scope>
    <source>
        <strain evidence="2 3">DSM 44219</strain>
    </source>
</reference>
<feature type="transmembrane region" description="Helical" evidence="1">
    <location>
        <begin position="12"/>
        <end position="32"/>
    </location>
</feature>
<dbReference type="EMBL" id="JYNX01000019">
    <property type="protein sequence ID" value="KMO84108.1"/>
    <property type="molecule type" value="Genomic_DNA"/>
</dbReference>
<name>A0A0J6WPS7_MYCCU</name>
<keyword evidence="1" id="KW-0472">Membrane</keyword>
<evidence type="ECO:0000256" key="1">
    <source>
        <dbReference type="SAM" id="Phobius"/>
    </source>
</evidence>
<dbReference type="Proteomes" id="UP000036176">
    <property type="component" value="Unassembled WGS sequence"/>
</dbReference>
<protein>
    <submittedName>
        <fullName evidence="2">Uncharacterized protein</fullName>
    </submittedName>
</protein>
<organism evidence="2 3">
    <name type="scientific">Mycolicibacterium chubuense</name>
    <name type="common">Mycobacterium chubuense</name>
    <dbReference type="NCBI Taxonomy" id="1800"/>
    <lineage>
        <taxon>Bacteria</taxon>
        <taxon>Bacillati</taxon>
        <taxon>Actinomycetota</taxon>
        <taxon>Actinomycetes</taxon>
        <taxon>Mycobacteriales</taxon>
        <taxon>Mycobacteriaceae</taxon>
        <taxon>Mycolicibacterium</taxon>
    </lineage>
</organism>
<accession>A0A0J6WPS7</accession>
<dbReference type="RefSeq" id="WP_048417020.1">
    <property type="nucleotide sequence ID" value="NZ_JYNX01000019.1"/>
</dbReference>
<evidence type="ECO:0000313" key="2">
    <source>
        <dbReference type="EMBL" id="KMO84108.1"/>
    </source>
</evidence>
<evidence type="ECO:0000313" key="3">
    <source>
        <dbReference type="Proteomes" id="UP000036176"/>
    </source>
</evidence>
<keyword evidence="1" id="KW-1133">Transmembrane helix</keyword>
<proteinExistence type="predicted"/>
<gene>
    <name evidence="2" type="ORF">MCHUDSM44219_00913</name>
</gene>
<comment type="caution">
    <text evidence="2">The sequence shown here is derived from an EMBL/GenBank/DDBJ whole genome shotgun (WGS) entry which is preliminary data.</text>
</comment>
<keyword evidence="1" id="KW-0812">Transmembrane</keyword>
<dbReference type="AlphaFoldDB" id="A0A0J6WPS7"/>
<dbReference type="PATRIC" id="fig|1800.3.peg.914"/>
<dbReference type="OrthoDB" id="4762308at2"/>
<keyword evidence="3" id="KW-1185">Reference proteome</keyword>